<keyword evidence="2 3" id="KW-0539">Nucleus</keyword>
<keyword evidence="8" id="KW-1185">Reference proteome</keyword>
<feature type="domain" description="Homeobox" evidence="6">
    <location>
        <begin position="77"/>
        <end position="137"/>
    </location>
</feature>
<proteinExistence type="predicted"/>
<dbReference type="OrthoDB" id="6159439at2759"/>
<protein>
    <submittedName>
        <fullName evidence="7">Brain-specific homeobox protein homolog</fullName>
    </submittedName>
</protein>
<keyword evidence="2 3" id="KW-0371">Homeobox</keyword>
<feature type="compositionally biased region" description="Basic and acidic residues" evidence="4">
    <location>
        <begin position="134"/>
        <end position="143"/>
    </location>
</feature>
<feature type="compositionally biased region" description="Polar residues" evidence="4">
    <location>
        <begin position="147"/>
        <end position="158"/>
    </location>
</feature>
<feature type="transmembrane region" description="Helical" evidence="5">
    <location>
        <begin position="33"/>
        <end position="58"/>
    </location>
</feature>
<dbReference type="AlphaFoldDB" id="A0A812BK74"/>
<feature type="DNA-binding region" description="Homeobox" evidence="2">
    <location>
        <begin position="79"/>
        <end position="138"/>
    </location>
</feature>
<dbReference type="SMART" id="SM00389">
    <property type="entry name" value="HOX"/>
    <property type="match status" value="1"/>
</dbReference>
<dbReference type="PROSITE" id="PS50071">
    <property type="entry name" value="HOMEOBOX_2"/>
    <property type="match status" value="1"/>
</dbReference>
<organism evidence="7 8">
    <name type="scientific">Acanthosepion pharaonis</name>
    <name type="common">Pharaoh cuttlefish</name>
    <name type="synonym">Sepia pharaonis</name>
    <dbReference type="NCBI Taxonomy" id="158019"/>
    <lineage>
        <taxon>Eukaryota</taxon>
        <taxon>Metazoa</taxon>
        <taxon>Spiralia</taxon>
        <taxon>Lophotrochozoa</taxon>
        <taxon>Mollusca</taxon>
        <taxon>Cephalopoda</taxon>
        <taxon>Coleoidea</taxon>
        <taxon>Decapodiformes</taxon>
        <taxon>Sepiida</taxon>
        <taxon>Sepiina</taxon>
        <taxon>Sepiidae</taxon>
        <taxon>Acanthosepion</taxon>
    </lineage>
</organism>
<evidence type="ECO:0000256" key="1">
    <source>
        <dbReference type="ARBA" id="ARBA00004123"/>
    </source>
</evidence>
<comment type="subcellular location">
    <subcellularLocation>
        <location evidence="1 2 3">Nucleus</location>
    </subcellularLocation>
</comment>
<dbReference type="PANTHER" id="PTHR24333">
    <property type="entry name" value="HOMEO BOX HB9 LIKE A-RELATED"/>
    <property type="match status" value="1"/>
</dbReference>
<dbReference type="PANTHER" id="PTHR24333:SF8">
    <property type="entry name" value="HOMEOBOX PROTEIN CEH-62"/>
    <property type="match status" value="1"/>
</dbReference>
<evidence type="ECO:0000256" key="5">
    <source>
        <dbReference type="SAM" id="Phobius"/>
    </source>
</evidence>
<accession>A0A812BK74</accession>
<feature type="compositionally biased region" description="Basic residues" evidence="4">
    <location>
        <begin position="124"/>
        <end position="133"/>
    </location>
</feature>
<dbReference type="GO" id="GO:0003677">
    <property type="term" value="F:DNA binding"/>
    <property type="evidence" value="ECO:0007669"/>
    <property type="project" value="UniProtKB-UniRule"/>
</dbReference>
<keyword evidence="5" id="KW-1133">Transmembrane helix</keyword>
<dbReference type="InterPro" id="IPR001356">
    <property type="entry name" value="HD"/>
</dbReference>
<evidence type="ECO:0000259" key="6">
    <source>
        <dbReference type="PROSITE" id="PS50071"/>
    </source>
</evidence>
<feature type="region of interest" description="Disordered" evidence="4">
    <location>
        <begin position="115"/>
        <end position="218"/>
    </location>
</feature>
<feature type="compositionally biased region" description="Acidic residues" evidence="4">
    <location>
        <begin position="194"/>
        <end position="206"/>
    </location>
</feature>
<evidence type="ECO:0000256" key="3">
    <source>
        <dbReference type="RuleBase" id="RU000682"/>
    </source>
</evidence>
<evidence type="ECO:0000256" key="4">
    <source>
        <dbReference type="SAM" id="MobiDB-lite"/>
    </source>
</evidence>
<dbReference type="InterPro" id="IPR009057">
    <property type="entry name" value="Homeodomain-like_sf"/>
</dbReference>
<keyword evidence="5" id="KW-0812">Transmembrane</keyword>
<keyword evidence="5" id="KW-0472">Membrane</keyword>
<dbReference type="SUPFAM" id="SSF46689">
    <property type="entry name" value="Homeodomain-like"/>
    <property type="match status" value="1"/>
</dbReference>
<keyword evidence="2 3" id="KW-0238">DNA-binding</keyword>
<feature type="transmembrane region" description="Helical" evidence="5">
    <location>
        <begin position="9"/>
        <end position="27"/>
    </location>
</feature>
<comment type="caution">
    <text evidence="7">The sequence shown here is derived from an EMBL/GenBank/DDBJ whole genome shotgun (WGS) entry which is preliminary data.</text>
</comment>
<evidence type="ECO:0000313" key="7">
    <source>
        <dbReference type="EMBL" id="CAE1231721.1"/>
    </source>
</evidence>
<dbReference type="InterPro" id="IPR050848">
    <property type="entry name" value="Homeobox_TF"/>
</dbReference>
<dbReference type="Gene3D" id="1.10.10.60">
    <property type="entry name" value="Homeodomain-like"/>
    <property type="match status" value="1"/>
</dbReference>
<evidence type="ECO:0000313" key="8">
    <source>
        <dbReference type="Proteomes" id="UP000597762"/>
    </source>
</evidence>
<evidence type="ECO:0000256" key="2">
    <source>
        <dbReference type="PROSITE-ProRule" id="PRU00108"/>
    </source>
</evidence>
<gene>
    <name evidence="7" type="ORF">SPHA_18210</name>
</gene>
<reference evidence="7" key="1">
    <citation type="submission" date="2021-01" db="EMBL/GenBank/DDBJ databases">
        <authorList>
            <person name="Li R."/>
            <person name="Bekaert M."/>
        </authorList>
    </citation>
    <scope>NUCLEOTIDE SEQUENCE</scope>
    <source>
        <strain evidence="7">Farmed</strain>
    </source>
</reference>
<dbReference type="GO" id="GO:0005634">
    <property type="term" value="C:nucleus"/>
    <property type="evidence" value="ECO:0007669"/>
    <property type="project" value="UniProtKB-SubCell"/>
</dbReference>
<dbReference type="CDD" id="cd00086">
    <property type="entry name" value="homeodomain"/>
    <property type="match status" value="1"/>
</dbReference>
<dbReference type="Pfam" id="PF00046">
    <property type="entry name" value="Homeodomain"/>
    <property type="match status" value="1"/>
</dbReference>
<sequence>MINASVRMVFLSFSLSYVLSLLFSLFLSFFLSFFLILISFSFFLFPFFLFLTILVSVFSRFPLPPLFQHDASGGKQCRRRKARTVFSDQQLNGLEKRFEAQRYLSTPERVELASQLSLSETQNRRMKHKKMQRKIQEDNELRKTSKSTDANHTPSSSCDGKHHGADDLVLTTASNGADSELEDSTELSQHDPCSDIEAEEIDVVDSDTERFRRPIINS</sequence>
<dbReference type="EMBL" id="CAHIKZ030000657">
    <property type="protein sequence ID" value="CAE1231721.1"/>
    <property type="molecule type" value="Genomic_DNA"/>
</dbReference>
<name>A0A812BK74_ACAPH</name>
<dbReference type="Proteomes" id="UP000597762">
    <property type="component" value="Unassembled WGS sequence"/>
</dbReference>